<proteinExistence type="inferred from homology"/>
<dbReference type="InterPro" id="IPR033922">
    <property type="entry name" value="NAD_bind_Glu_DH"/>
</dbReference>
<evidence type="ECO:0000256" key="6">
    <source>
        <dbReference type="PIRSR" id="PIRSR000185-3"/>
    </source>
</evidence>
<feature type="binding site" evidence="5">
    <location>
        <position position="74"/>
    </location>
    <ligand>
        <name>substrate</name>
    </ligand>
</feature>
<dbReference type="InterPro" id="IPR033524">
    <property type="entry name" value="Glu/Leu/Phe/Val_DH_AS"/>
</dbReference>
<dbReference type="CDD" id="cd01076">
    <property type="entry name" value="NAD_bind_1_Glu_DH"/>
    <property type="match status" value="1"/>
</dbReference>
<sequence length="478" mass="53497">MIDLEPKSQTSFYQSVQNYFEKAAQHTGLHRGLLDQIRECNAVYQIRFPVKVGNEYKVIEAYRVQHSHHRTPTKGGIRYSNHVNQEEVMALATLMTYKCAIVDVPFGGAKGGVKINPWEFTPSQLEKITRRYTTELIRRNMIGPSVDVPAPDYGTGSREMAWIYDTYRTFKGDDIDAAGCVTGKPVNQSGIRGRTEATGRGVFYGIREACDQVEDMKKLGLEPGIAGKKIVLQGLGNVGSYTATISQDEGDAIIVGVGEVEGAIYNEKGIDIHELLKFRKETGSILGFPGAQNLDKKDRTRVLEFECDILIPAALENQITTENAHRIKAKIIAEAANGPITSMAEEVLLKNGKLIIPDVYLNAGGVTVSYFEWLKNLSHMRFGRMEKRFNQQINQNLVDLIERTTGKSVTDRERMMVARGAEEIDLVRSGLEETMITAYQQIREIMMRKRKVEDLRTASFVSAINKISSDYLSLGIFP</sequence>
<dbReference type="PIRSF" id="PIRSF000185">
    <property type="entry name" value="Glu_DH"/>
    <property type="match status" value="1"/>
</dbReference>
<feature type="site" description="Important for catalysis" evidence="6">
    <location>
        <position position="152"/>
    </location>
</feature>
<dbReference type="RefSeq" id="WP_044228175.1">
    <property type="nucleotide sequence ID" value="NZ_JBKAGJ010000004.1"/>
</dbReference>
<evidence type="ECO:0000313" key="9">
    <source>
        <dbReference type="EMBL" id="KGE85250.1"/>
    </source>
</evidence>
<keyword evidence="5" id="KW-0520">NAD</keyword>
<protein>
    <recommendedName>
        <fullName evidence="3">Glutamate dehydrogenase</fullName>
    </recommendedName>
</protein>
<dbReference type="InterPro" id="IPR006096">
    <property type="entry name" value="Glu/Leu/Phe/Val/Trp_DH_C"/>
</dbReference>
<dbReference type="InterPro" id="IPR006097">
    <property type="entry name" value="Glu/Leu/Phe/Val/Trp_DH_dimer"/>
</dbReference>
<dbReference type="SMART" id="SM00839">
    <property type="entry name" value="ELFV_dehydrog"/>
    <property type="match status" value="1"/>
</dbReference>
<dbReference type="PROSITE" id="PS00074">
    <property type="entry name" value="GLFV_DEHYDROGENASE"/>
    <property type="match status" value="1"/>
</dbReference>
<dbReference type="SUPFAM" id="SSF53223">
    <property type="entry name" value="Aminoacid dehydrogenase-like, N-terminal domain"/>
    <property type="match status" value="1"/>
</dbReference>
<feature type="domain" description="Glutamate/phenylalanine/leucine/valine/L-tryptophan dehydrogenase C-terminal" evidence="8">
    <location>
        <begin position="191"/>
        <end position="475"/>
    </location>
</feature>
<accession>A0A098RZD7</accession>
<comment type="similarity">
    <text evidence="1 3 7">Belongs to the Glu/Leu/Phe/Val dehydrogenases family.</text>
</comment>
<evidence type="ECO:0000256" key="7">
    <source>
        <dbReference type="RuleBase" id="RU004417"/>
    </source>
</evidence>
<feature type="binding site" evidence="5">
    <location>
        <position position="198"/>
    </location>
    <ligand>
        <name>NAD(+)</name>
        <dbReference type="ChEBI" id="CHEBI:57540"/>
    </ligand>
</feature>
<dbReference type="EMBL" id="JPOS01000090">
    <property type="protein sequence ID" value="KGE85250.1"/>
    <property type="molecule type" value="Genomic_DNA"/>
</dbReference>
<keyword evidence="2 3" id="KW-0560">Oxidoreductase</keyword>
<dbReference type="GO" id="GO:0006538">
    <property type="term" value="P:L-glutamate catabolic process"/>
    <property type="evidence" value="ECO:0007669"/>
    <property type="project" value="TreeGrafter"/>
</dbReference>
<dbReference type="Pfam" id="PF02812">
    <property type="entry name" value="ELFV_dehydrog_N"/>
    <property type="match status" value="1"/>
</dbReference>
<dbReference type="GO" id="GO:0004352">
    <property type="term" value="F:glutamate dehydrogenase (NAD+) activity"/>
    <property type="evidence" value="ECO:0007669"/>
    <property type="project" value="TreeGrafter"/>
</dbReference>
<evidence type="ECO:0000256" key="4">
    <source>
        <dbReference type="PIRSR" id="PIRSR000185-1"/>
    </source>
</evidence>
<dbReference type="InterPro" id="IPR006095">
    <property type="entry name" value="Glu/Leu/Phe/Val/Trp_DH"/>
</dbReference>
<evidence type="ECO:0000256" key="5">
    <source>
        <dbReference type="PIRSR" id="PIRSR000185-2"/>
    </source>
</evidence>
<comment type="caution">
    <text evidence="9">The sequence shown here is derived from an EMBL/GenBank/DDBJ whole genome shotgun (WGS) entry which is preliminary data.</text>
</comment>
<dbReference type="InterPro" id="IPR036291">
    <property type="entry name" value="NAD(P)-bd_dom_sf"/>
</dbReference>
<dbReference type="PANTHER" id="PTHR11606">
    <property type="entry name" value="GLUTAMATE DEHYDROGENASE"/>
    <property type="match status" value="1"/>
</dbReference>
<dbReference type="SUPFAM" id="SSF51735">
    <property type="entry name" value="NAD(P)-binding Rossmann-fold domains"/>
    <property type="match status" value="1"/>
</dbReference>
<dbReference type="AlphaFoldDB" id="A0A098RZD7"/>
<feature type="active site" description="Proton donor" evidence="4">
    <location>
        <position position="110"/>
    </location>
</feature>
<dbReference type="Proteomes" id="UP000029736">
    <property type="component" value="Unassembled WGS sequence"/>
</dbReference>
<organism evidence="9 10">
    <name type="scientific">Phaeodactylibacter xiamenensis</name>
    <dbReference type="NCBI Taxonomy" id="1524460"/>
    <lineage>
        <taxon>Bacteria</taxon>
        <taxon>Pseudomonadati</taxon>
        <taxon>Bacteroidota</taxon>
        <taxon>Saprospiria</taxon>
        <taxon>Saprospirales</taxon>
        <taxon>Haliscomenobacteraceae</taxon>
        <taxon>Phaeodactylibacter</taxon>
    </lineage>
</organism>
<dbReference type="FunFam" id="3.40.50.720:FF:000100">
    <property type="entry name" value="Glutamate dehydrogenase 1, mitochondrial"/>
    <property type="match status" value="1"/>
</dbReference>
<dbReference type="Gene3D" id="3.40.50.10860">
    <property type="entry name" value="Leucine Dehydrogenase, chain A, domain 1"/>
    <property type="match status" value="1"/>
</dbReference>
<dbReference type="InterPro" id="IPR046346">
    <property type="entry name" value="Aminoacid_DH-like_N_sf"/>
</dbReference>
<feature type="binding site" evidence="5">
    <location>
        <position position="369"/>
    </location>
    <ligand>
        <name>substrate</name>
    </ligand>
</feature>
<dbReference type="Gene3D" id="3.40.50.720">
    <property type="entry name" value="NAD(P)-binding Rossmann-like Domain"/>
    <property type="match status" value="1"/>
</dbReference>
<keyword evidence="5" id="KW-0547">Nucleotide-binding</keyword>
<dbReference type="PANTHER" id="PTHR11606:SF13">
    <property type="entry name" value="GLUTAMATE DEHYDROGENASE 1, MITOCHONDRIAL"/>
    <property type="match status" value="1"/>
</dbReference>
<name>A0A098RZD7_9BACT</name>
<evidence type="ECO:0000313" key="10">
    <source>
        <dbReference type="Proteomes" id="UP000029736"/>
    </source>
</evidence>
<reference evidence="9 10" key="1">
    <citation type="journal article" date="2014" name="Int. J. Syst. Evol. Microbiol.">
        <title>Phaeodactylibacter xiamenensis gen. nov., sp. nov., a member of the family Saprospiraceae isolated from the marine alga Phaeodactylum tricornutum.</title>
        <authorList>
            <person name="Chen Z.Jr."/>
            <person name="Lei X."/>
            <person name="Lai Q."/>
            <person name="Li Y."/>
            <person name="Zhang B."/>
            <person name="Zhang J."/>
            <person name="Zhang H."/>
            <person name="Yang L."/>
            <person name="Zheng W."/>
            <person name="Tian Y."/>
            <person name="Yu Z."/>
            <person name="Xu H.Jr."/>
            <person name="Zheng T."/>
        </authorList>
    </citation>
    <scope>NUCLEOTIDE SEQUENCE [LARGE SCALE GENOMIC DNA]</scope>
    <source>
        <strain evidence="9 10">KD52</strain>
    </source>
</reference>
<feature type="binding site" evidence="5">
    <location>
        <position position="237"/>
    </location>
    <ligand>
        <name>NAD(+)</name>
        <dbReference type="ChEBI" id="CHEBI:57540"/>
    </ligand>
</feature>
<evidence type="ECO:0000256" key="3">
    <source>
        <dbReference type="PIRNR" id="PIRNR000185"/>
    </source>
</evidence>
<dbReference type="PRINTS" id="PR00082">
    <property type="entry name" value="GLFDHDRGNASE"/>
</dbReference>
<gene>
    <name evidence="9" type="ORF">IX84_27395</name>
</gene>
<dbReference type="STRING" id="1524460.IX84_27395"/>
<dbReference type="GO" id="GO:0000166">
    <property type="term" value="F:nucleotide binding"/>
    <property type="evidence" value="ECO:0007669"/>
    <property type="project" value="UniProtKB-KW"/>
</dbReference>
<dbReference type="InterPro" id="IPR014362">
    <property type="entry name" value="Glu_DH"/>
</dbReference>
<dbReference type="Pfam" id="PF00208">
    <property type="entry name" value="ELFV_dehydrog"/>
    <property type="match status" value="1"/>
</dbReference>
<dbReference type="OrthoDB" id="9803297at2"/>
<feature type="binding site" evidence="5">
    <location>
        <position position="98"/>
    </location>
    <ligand>
        <name>substrate</name>
    </ligand>
</feature>
<evidence type="ECO:0000256" key="1">
    <source>
        <dbReference type="ARBA" id="ARBA00006382"/>
    </source>
</evidence>
<evidence type="ECO:0000256" key="2">
    <source>
        <dbReference type="ARBA" id="ARBA00023002"/>
    </source>
</evidence>
<evidence type="ECO:0000259" key="8">
    <source>
        <dbReference type="SMART" id="SM00839"/>
    </source>
</evidence>
<keyword evidence="10" id="KW-1185">Reference proteome</keyword>